<reference evidence="4 5" key="1">
    <citation type="submission" date="2013-09" db="EMBL/GenBank/DDBJ databases">
        <title>High correlation between genotypes and phenotypes of environmental bacteria Comamonas testosteroni strains.</title>
        <authorList>
            <person name="Liu L."/>
            <person name="Zhu W."/>
            <person name="Xia X."/>
            <person name="Xu B."/>
            <person name="Luo M."/>
            <person name="Wang G."/>
        </authorList>
    </citation>
    <scope>NUCLEOTIDE SEQUENCE [LARGE SCALE GENOMIC DNA]</scope>
    <source>
        <strain evidence="4 5">DF2</strain>
    </source>
</reference>
<dbReference type="Gene3D" id="2.40.30.170">
    <property type="match status" value="1"/>
</dbReference>
<evidence type="ECO:0000259" key="3">
    <source>
        <dbReference type="Pfam" id="PF26002"/>
    </source>
</evidence>
<comment type="caution">
    <text evidence="4">The sequence shown here is derived from an EMBL/GenBank/DDBJ whole genome shotgun (WGS) entry which is preliminary data.</text>
</comment>
<keyword evidence="2" id="KW-0472">Membrane</keyword>
<name>A0A0E3CHU2_9BURK</name>
<dbReference type="InterPro" id="IPR050739">
    <property type="entry name" value="MFP"/>
</dbReference>
<evidence type="ECO:0000256" key="2">
    <source>
        <dbReference type="SAM" id="Phobius"/>
    </source>
</evidence>
<dbReference type="Pfam" id="PF26002">
    <property type="entry name" value="Beta-barrel_AprE"/>
    <property type="match status" value="1"/>
</dbReference>
<evidence type="ECO:0000313" key="5">
    <source>
        <dbReference type="Proteomes" id="UP000029549"/>
    </source>
</evidence>
<evidence type="ECO:0000313" key="4">
    <source>
        <dbReference type="EMBL" id="KGH20656.1"/>
    </source>
</evidence>
<organism evidence="4 5">
    <name type="scientific">Comamonas thiooxydans</name>
    <dbReference type="NCBI Taxonomy" id="363952"/>
    <lineage>
        <taxon>Bacteria</taxon>
        <taxon>Pseudomonadati</taxon>
        <taxon>Pseudomonadota</taxon>
        <taxon>Betaproteobacteria</taxon>
        <taxon>Burkholderiales</taxon>
        <taxon>Comamonadaceae</taxon>
        <taxon>Comamonas</taxon>
    </lineage>
</organism>
<dbReference type="PRINTS" id="PR01490">
    <property type="entry name" value="RTXTOXIND"/>
</dbReference>
<gene>
    <name evidence="4" type="ORF">P608_03110</name>
</gene>
<feature type="coiled-coil region" evidence="1">
    <location>
        <begin position="209"/>
        <end position="261"/>
    </location>
</feature>
<dbReference type="AlphaFoldDB" id="A0A0E3CHU2"/>
<evidence type="ECO:0000256" key="1">
    <source>
        <dbReference type="SAM" id="Coils"/>
    </source>
</evidence>
<dbReference type="PANTHER" id="PTHR30386:SF28">
    <property type="entry name" value="EXPORTED PROTEIN"/>
    <property type="match status" value="1"/>
</dbReference>
<protein>
    <submittedName>
        <fullName evidence="4">Secretion protein</fullName>
    </submittedName>
</protein>
<accession>A0A0E3CHU2</accession>
<keyword evidence="1" id="KW-0175">Coiled coil</keyword>
<dbReference type="Proteomes" id="UP000029549">
    <property type="component" value="Unassembled WGS sequence"/>
</dbReference>
<dbReference type="Gene3D" id="1.10.287.470">
    <property type="entry name" value="Helix hairpin bin"/>
    <property type="match status" value="1"/>
</dbReference>
<sequence>MAPVDFYRKEASSAEVVPWLGKIILTRPLSFTMLVTLAGTVTVTLFAILILGSYTKRTTVKGQLVPVGGQMKVYALQAGVILEKYVSEGMTVARGAPLYKISSERYDANASPVQAEISSHLTDRRDLLTGELEKARKLHADERDTLVRKLASISRESKALEAQIVSQRQLVHITKDASQRYQGLVEKGYISTDQFQQRQADHLAQMKVLQGLERELAALDQQRVERSNELSGLDLRQANQLAATDRLISAVKQELAESEARRTVLIRAPEAGVATAAFAEVGHSVDSGLPLVSIVPSNTQLEAELYAPSKSIGFIKSGDAVNIRYQAYPYQKFGIYKGQVLSISRSSIPPTELARTVNGIHGMDSSTEQLYRLRVGLSAQDVLAYGQPRPLQNGMHLDADIMQDKRRLYEWVLEPLFSLTGRV</sequence>
<keyword evidence="2" id="KW-0812">Transmembrane</keyword>
<keyword evidence="5" id="KW-1185">Reference proteome</keyword>
<keyword evidence="2" id="KW-1133">Transmembrane helix</keyword>
<dbReference type="PANTHER" id="PTHR30386">
    <property type="entry name" value="MEMBRANE FUSION SUBUNIT OF EMRAB-TOLC MULTIDRUG EFFLUX PUMP"/>
    <property type="match status" value="1"/>
</dbReference>
<proteinExistence type="predicted"/>
<dbReference type="Gene3D" id="2.40.50.100">
    <property type="match status" value="1"/>
</dbReference>
<feature type="transmembrane region" description="Helical" evidence="2">
    <location>
        <begin position="29"/>
        <end position="51"/>
    </location>
</feature>
<dbReference type="InterPro" id="IPR058982">
    <property type="entry name" value="Beta-barrel_AprE"/>
</dbReference>
<dbReference type="RefSeq" id="WP_034394960.1">
    <property type="nucleotide sequence ID" value="NZ_AWTM01000064.1"/>
</dbReference>
<dbReference type="EMBL" id="AWTP01000013">
    <property type="protein sequence ID" value="KGH20656.1"/>
    <property type="molecule type" value="Genomic_DNA"/>
</dbReference>
<feature type="domain" description="AprE-like beta-barrel" evidence="3">
    <location>
        <begin position="303"/>
        <end position="402"/>
    </location>
</feature>